<evidence type="ECO:0000313" key="2">
    <source>
        <dbReference type="EMBL" id="MUZ71418.1"/>
    </source>
</evidence>
<organism evidence="2 3">
    <name type="scientific">Agrobacterium vitis</name>
    <name type="common">Rhizobium vitis</name>
    <dbReference type="NCBI Taxonomy" id="373"/>
    <lineage>
        <taxon>Bacteria</taxon>
        <taxon>Pseudomonadati</taxon>
        <taxon>Pseudomonadota</taxon>
        <taxon>Alphaproteobacteria</taxon>
        <taxon>Hyphomicrobiales</taxon>
        <taxon>Rhizobiaceae</taxon>
        <taxon>Rhizobium/Agrobacterium group</taxon>
        <taxon>Agrobacterium</taxon>
    </lineage>
</organism>
<dbReference type="EMBL" id="WPHR01000001">
    <property type="protein sequence ID" value="MUZ71418.1"/>
    <property type="molecule type" value="Genomic_DNA"/>
</dbReference>
<comment type="caution">
    <text evidence="2">The sequence shown here is derived from an EMBL/GenBank/DDBJ whole genome shotgun (WGS) entry which is preliminary data.</text>
</comment>
<dbReference type="InterPro" id="IPR029044">
    <property type="entry name" value="Nucleotide-diphossugar_trans"/>
</dbReference>
<accession>A0A6L6V9I5</accession>
<protein>
    <submittedName>
        <fullName evidence="2">Glycosyltransferase</fullName>
    </submittedName>
</protein>
<dbReference type="AlphaFoldDB" id="A0A6L6V9I5"/>
<keyword evidence="2" id="KW-0808">Transferase</keyword>
<reference evidence="2 3" key="1">
    <citation type="submission" date="2019-12" db="EMBL/GenBank/DDBJ databases">
        <title>Whole-genome sequencing of Allorhizobium vitis.</title>
        <authorList>
            <person name="Gan H.M."/>
            <person name="Szegedi E."/>
            <person name="Burr T."/>
            <person name="Savka M.A."/>
        </authorList>
    </citation>
    <scope>NUCLEOTIDE SEQUENCE [LARGE SCALE GENOMIC DNA]</scope>
    <source>
        <strain evidence="2 3">CG516</strain>
    </source>
</reference>
<dbReference type="RefSeq" id="WP_156613278.1">
    <property type="nucleotide sequence ID" value="NZ_WPHR01000001.1"/>
</dbReference>
<feature type="domain" description="Glycosyltransferase 2-like" evidence="1">
    <location>
        <begin position="366"/>
        <end position="490"/>
    </location>
</feature>
<dbReference type="Pfam" id="PF00535">
    <property type="entry name" value="Glycos_transf_2"/>
    <property type="match status" value="1"/>
</dbReference>
<evidence type="ECO:0000259" key="1">
    <source>
        <dbReference type="Pfam" id="PF00535"/>
    </source>
</evidence>
<dbReference type="GO" id="GO:0016740">
    <property type="term" value="F:transferase activity"/>
    <property type="evidence" value="ECO:0007669"/>
    <property type="project" value="UniProtKB-KW"/>
</dbReference>
<dbReference type="InterPro" id="IPR001173">
    <property type="entry name" value="Glyco_trans_2-like"/>
</dbReference>
<dbReference type="PANTHER" id="PTHR43179">
    <property type="entry name" value="RHAMNOSYLTRANSFERASE WBBL"/>
    <property type="match status" value="1"/>
</dbReference>
<proteinExistence type="predicted"/>
<gene>
    <name evidence="2" type="ORF">GOZ90_01900</name>
</gene>
<sequence>MKTSVLDGQDSTGLAQICAAQGSAARHLADKPVLISVDDPDGYLGPSPRLLLHRAGRAPAILKRSLIVKNAGRFLGWLPDDLDAITLVGTVMAIQAKDGAVAGRKPTVTIRTLSIAEAVLRVLIRWPRAGHTLLRLLTARNVKGATSRFLRYFEALSSPCYQDWLRLREDMDRPPPIAGSLAPLVLVSVIGAGEGQTVTRKSLDRQTYRQVEFVDLEDLAGGLANRTTEKDLFWLLVPAGVTLSPLALQWMVDCLIRHPQAAGVYCDEDQATRKGGRAEPFFKPAWNLPLVQTGWLPMDCVLLRSACLPQPVDGTNFDANRLVIQAAAAGDILHFPRVLVHRSSPRPALTPSRPLLQPRSFRPPVTVIIPTRDRADLLSACLDGLLGGTDHGELDIIVIDNDSKEDATRILLDRIEAEGHVRRLPMPGTFNFSRACNLGINQALHERILLLNNDVEPLERDWLGEMNAELNDPQVGAVGAFLLYPDGFVQHAGVTLGAGSIARHSFHFHDPDGGEDYGLLAQRRHVSAVTAACLLTRKSHWLQVGGMDEANLPVAFNDVDYCLKLRRAGLNIVWTPHARLVHRESVSRGRDDTVEKRLRLAGEEKVMFERWADVIDNDPCYNPNCSLSAGDFVLEAAPRDLSARSGRIR</sequence>
<dbReference type="Gene3D" id="3.90.550.10">
    <property type="entry name" value="Spore Coat Polysaccharide Biosynthesis Protein SpsA, Chain A"/>
    <property type="match status" value="1"/>
</dbReference>
<dbReference type="CDD" id="cd04186">
    <property type="entry name" value="GT_2_like_c"/>
    <property type="match status" value="1"/>
</dbReference>
<evidence type="ECO:0000313" key="3">
    <source>
        <dbReference type="Proteomes" id="UP000477951"/>
    </source>
</evidence>
<dbReference type="Proteomes" id="UP000477951">
    <property type="component" value="Unassembled WGS sequence"/>
</dbReference>
<dbReference type="SUPFAM" id="SSF53448">
    <property type="entry name" value="Nucleotide-diphospho-sugar transferases"/>
    <property type="match status" value="1"/>
</dbReference>
<name>A0A6L6V9I5_AGRVI</name>
<dbReference type="PANTHER" id="PTHR43179:SF7">
    <property type="entry name" value="RHAMNOSYLTRANSFERASE WBBL"/>
    <property type="match status" value="1"/>
</dbReference>